<name>A0AAU9SGP0_THLAR</name>
<feature type="non-terminal residue" evidence="1">
    <location>
        <position position="1"/>
    </location>
</feature>
<reference evidence="1 2" key="1">
    <citation type="submission" date="2022-03" db="EMBL/GenBank/DDBJ databases">
        <authorList>
            <person name="Nunn A."/>
            <person name="Chopra R."/>
            <person name="Nunn A."/>
            <person name="Contreras Garrido A."/>
        </authorList>
    </citation>
    <scope>NUCLEOTIDE SEQUENCE [LARGE SCALE GENOMIC DNA]</scope>
</reference>
<organism evidence="1 2">
    <name type="scientific">Thlaspi arvense</name>
    <name type="common">Field penny-cress</name>
    <dbReference type="NCBI Taxonomy" id="13288"/>
    <lineage>
        <taxon>Eukaryota</taxon>
        <taxon>Viridiplantae</taxon>
        <taxon>Streptophyta</taxon>
        <taxon>Embryophyta</taxon>
        <taxon>Tracheophyta</taxon>
        <taxon>Spermatophyta</taxon>
        <taxon>Magnoliopsida</taxon>
        <taxon>eudicotyledons</taxon>
        <taxon>Gunneridae</taxon>
        <taxon>Pentapetalae</taxon>
        <taxon>rosids</taxon>
        <taxon>malvids</taxon>
        <taxon>Brassicales</taxon>
        <taxon>Brassicaceae</taxon>
        <taxon>Thlaspideae</taxon>
        <taxon>Thlaspi</taxon>
    </lineage>
</organism>
<dbReference type="AlphaFoldDB" id="A0AAU9SGP0"/>
<gene>
    <name evidence="1" type="ORF">TAV2_LOCUS17677</name>
</gene>
<sequence>MNNVFGGGLVLLQNNLIHHLGVFARNSTQSPLHAEMKTTLLSNEDQWRNQIQGQIVYTLLSFVDENED</sequence>
<evidence type="ECO:0000313" key="1">
    <source>
        <dbReference type="EMBL" id="CAH2065681.1"/>
    </source>
</evidence>
<proteinExistence type="predicted"/>
<evidence type="ECO:0000313" key="2">
    <source>
        <dbReference type="Proteomes" id="UP000836841"/>
    </source>
</evidence>
<protein>
    <submittedName>
        <fullName evidence="1">Uncharacterized protein</fullName>
    </submittedName>
</protein>
<dbReference type="EMBL" id="OU466861">
    <property type="protein sequence ID" value="CAH2065681.1"/>
    <property type="molecule type" value="Genomic_DNA"/>
</dbReference>
<dbReference type="Proteomes" id="UP000836841">
    <property type="component" value="Chromosome 5"/>
</dbReference>
<keyword evidence="2" id="KW-1185">Reference proteome</keyword>
<accession>A0AAU9SGP0</accession>